<dbReference type="Pfam" id="PF13709">
    <property type="entry name" value="DUF4159"/>
    <property type="match status" value="2"/>
</dbReference>
<proteinExistence type="predicted"/>
<feature type="domain" description="DUF4159" evidence="1">
    <location>
        <begin position="565"/>
        <end position="770"/>
    </location>
</feature>
<dbReference type="EMBL" id="CP036278">
    <property type="protein sequence ID" value="QDU54529.1"/>
    <property type="molecule type" value="Genomic_DNA"/>
</dbReference>
<evidence type="ECO:0000313" key="2">
    <source>
        <dbReference type="EMBL" id="QDU54529.1"/>
    </source>
</evidence>
<dbReference type="SUPFAM" id="SSF48239">
    <property type="entry name" value="Terpenoid cyclases/Protein prenyltransferases"/>
    <property type="match status" value="1"/>
</dbReference>
<name>A0A518AIH6_9BACT</name>
<dbReference type="InterPro" id="IPR008930">
    <property type="entry name" value="Terpenoid_cyclase/PrenylTrfase"/>
</dbReference>
<protein>
    <recommendedName>
        <fullName evidence="1">DUF4159 domain-containing protein</fullName>
    </recommendedName>
</protein>
<evidence type="ECO:0000259" key="1">
    <source>
        <dbReference type="Pfam" id="PF13709"/>
    </source>
</evidence>
<organism evidence="2 3">
    <name type="scientific">Aeoliella mucimassa</name>
    <dbReference type="NCBI Taxonomy" id="2527972"/>
    <lineage>
        <taxon>Bacteria</taxon>
        <taxon>Pseudomonadati</taxon>
        <taxon>Planctomycetota</taxon>
        <taxon>Planctomycetia</taxon>
        <taxon>Pirellulales</taxon>
        <taxon>Lacipirellulaceae</taxon>
        <taxon>Aeoliella</taxon>
    </lineage>
</organism>
<dbReference type="Gene3D" id="3.40.50.12140">
    <property type="entry name" value="Domain of unknown function DUF4159"/>
    <property type="match status" value="2"/>
</dbReference>
<dbReference type="AlphaFoldDB" id="A0A518AIH6"/>
<dbReference type="Gene3D" id="1.50.10.20">
    <property type="match status" value="2"/>
</dbReference>
<keyword evidence="3" id="KW-1185">Reference proteome</keyword>
<dbReference type="Proteomes" id="UP000315750">
    <property type="component" value="Chromosome"/>
</dbReference>
<reference evidence="2 3" key="1">
    <citation type="submission" date="2019-02" db="EMBL/GenBank/DDBJ databases">
        <title>Deep-cultivation of Planctomycetes and their phenomic and genomic characterization uncovers novel biology.</title>
        <authorList>
            <person name="Wiegand S."/>
            <person name="Jogler M."/>
            <person name="Boedeker C."/>
            <person name="Pinto D."/>
            <person name="Vollmers J."/>
            <person name="Rivas-Marin E."/>
            <person name="Kohn T."/>
            <person name="Peeters S.H."/>
            <person name="Heuer A."/>
            <person name="Rast P."/>
            <person name="Oberbeckmann S."/>
            <person name="Bunk B."/>
            <person name="Jeske O."/>
            <person name="Meyerdierks A."/>
            <person name="Storesund J.E."/>
            <person name="Kallscheuer N."/>
            <person name="Luecker S."/>
            <person name="Lage O.M."/>
            <person name="Pohl T."/>
            <person name="Merkel B.J."/>
            <person name="Hornburger P."/>
            <person name="Mueller R.-W."/>
            <person name="Bruemmer F."/>
            <person name="Labrenz M."/>
            <person name="Spormann A.M."/>
            <person name="Op den Camp H."/>
            <person name="Overmann J."/>
            <person name="Amann R."/>
            <person name="Jetten M.S.M."/>
            <person name="Mascher T."/>
            <person name="Medema M.H."/>
            <person name="Devos D.P."/>
            <person name="Kaster A.-K."/>
            <person name="Ovreas L."/>
            <person name="Rohde M."/>
            <person name="Galperin M.Y."/>
            <person name="Jogler C."/>
        </authorList>
    </citation>
    <scope>NUCLEOTIDE SEQUENCE [LARGE SCALE GENOMIC DNA]</scope>
    <source>
        <strain evidence="2 3">Pan181</strain>
    </source>
</reference>
<dbReference type="CDD" id="cd00688">
    <property type="entry name" value="ISOPREN_C2_like"/>
    <property type="match status" value="1"/>
</dbReference>
<dbReference type="RefSeq" id="WP_145245497.1">
    <property type="nucleotide sequence ID" value="NZ_CP036278.1"/>
</dbReference>
<sequence length="772" mass="86197">MRDARTLLIVTIAALLLFPPFARGAITAADVTAAIDRGRDYLLREQSPRGTWNDSVGTPGGVTALATLALLNSGVDVDSVAMQKSLKYLRTSEFNGTYTVALQTMVLAAAEPKRDRAILERNVRWFEETQIKNGGNRGAWSYPGSGGDKSNSQFAVLALYEAQRAGIKVDPAVWALAADFWRRTQNPDGSWEYGNNPPSGSMTCAGIGGLVITSLAVDEGDARVAAGRVLCCQQHEDDKHLEAALAWLGQHFSVERNPGPLAISESWHFYYLYGVERAGRLSARRLIGKSDWYREGAEYLVNHQDPLAHFWKGNSTEGNPHIATSMALLFLSKGRWPIVMGKLQHGPGDDWNNHRRDAANLTAYAEKKWESKLTWQIMNPSSATVEDLLQTPVIYISGNRAPELEPYAKKLRDYIDRGGFIFAESCCRDSEQFNGGIRRLMAKVFPEPEYRLQQVPASHPIWRMEEVTRPESPYVGKLWSVEYGCRTCVIFCEEDLSCYWELNRPTRSDEYPVAIEQQIDDAMTIGINVLTYATNREPKTKEQGFVDEFAADAKNQIQGRGTIEVAKLRHGGGCDDAPGALANLLRTASQGQIKLRIADDNRLISAGGDDLFRYHMVFMHGRHDFRFTPAERNNLRKFLENGGTILADSICASDAFSKAFRREMSLVMPDDSLERIEATDDLLSTAHGGYDLKRVEVRDPQPAEQDTPLAARVRQREPELEGLKINDRWGVIFSPLDLSCALEKHEAIECRGYTREDAARIGVNVILYTLDP</sequence>
<feature type="domain" description="DUF4159" evidence="1">
    <location>
        <begin position="341"/>
        <end position="533"/>
    </location>
</feature>
<accession>A0A518AIH6</accession>
<dbReference type="KEGG" id="amuc:Pan181_07110"/>
<dbReference type="OrthoDB" id="220961at2"/>
<dbReference type="InterPro" id="IPR025297">
    <property type="entry name" value="DUF4159"/>
</dbReference>
<evidence type="ECO:0000313" key="3">
    <source>
        <dbReference type="Proteomes" id="UP000315750"/>
    </source>
</evidence>
<gene>
    <name evidence="2" type="ORF">Pan181_07110</name>
</gene>